<dbReference type="Pfam" id="PF23150">
    <property type="entry name" value="CFAP61_dimer"/>
    <property type="match status" value="1"/>
</dbReference>
<dbReference type="PANTHER" id="PTHR21178:SF8">
    <property type="entry name" value="CILIA- AND FLAGELLA-ASSOCIATED PROTEIN 61"/>
    <property type="match status" value="1"/>
</dbReference>
<accession>A0A1Y2DB31</accession>
<evidence type="ECO:0000313" key="4">
    <source>
        <dbReference type="EMBL" id="ORY56473.1"/>
    </source>
</evidence>
<feature type="compositionally biased region" description="Basic and acidic residues" evidence="1">
    <location>
        <begin position="399"/>
        <end position="416"/>
    </location>
</feature>
<name>A0A1Y2DB31_9FUNG</name>
<dbReference type="Gene3D" id="3.50.50.60">
    <property type="entry name" value="FAD/NAD(P)-binding domain"/>
    <property type="match status" value="2"/>
</dbReference>
<dbReference type="Pfam" id="PF16092">
    <property type="entry name" value="CFAP61_N"/>
    <property type="match status" value="1"/>
</dbReference>
<feature type="region of interest" description="Disordered" evidence="1">
    <location>
        <begin position="396"/>
        <end position="424"/>
    </location>
</feature>
<dbReference type="InterPro" id="IPR056299">
    <property type="entry name" value="CFAP61_dimer"/>
</dbReference>
<dbReference type="PANTHER" id="PTHR21178">
    <property type="entry name" value="CILIA- AND FLAGELLA-ASSOCIATED PROTEIN 61"/>
    <property type="match status" value="1"/>
</dbReference>
<evidence type="ECO:0000256" key="1">
    <source>
        <dbReference type="SAM" id="MobiDB-lite"/>
    </source>
</evidence>
<feature type="domain" description="Cilia- and flagella-associated protein 61 N-terminal" evidence="2">
    <location>
        <begin position="5"/>
        <end position="307"/>
    </location>
</feature>
<feature type="region of interest" description="Disordered" evidence="1">
    <location>
        <begin position="328"/>
        <end position="360"/>
    </location>
</feature>
<comment type="caution">
    <text evidence="4">The sequence shown here is derived from an EMBL/GenBank/DDBJ whole genome shotgun (WGS) entry which is preliminary data.</text>
</comment>
<dbReference type="SUPFAM" id="SSF51971">
    <property type="entry name" value="Nucleotide-binding domain"/>
    <property type="match status" value="1"/>
</dbReference>
<keyword evidence="5" id="KW-1185">Reference proteome</keyword>
<reference evidence="4 5" key="1">
    <citation type="submission" date="2016-08" db="EMBL/GenBank/DDBJ databases">
        <title>A Parts List for Fungal Cellulosomes Revealed by Comparative Genomics.</title>
        <authorList>
            <consortium name="DOE Joint Genome Institute"/>
            <person name="Haitjema C.H."/>
            <person name="Gilmore S.P."/>
            <person name="Henske J.K."/>
            <person name="Solomon K.V."/>
            <person name="De Groot R."/>
            <person name="Kuo A."/>
            <person name="Mondo S.J."/>
            <person name="Salamov A.A."/>
            <person name="Labutti K."/>
            <person name="Zhao Z."/>
            <person name="Chiniquy J."/>
            <person name="Barry K."/>
            <person name="Brewer H.M."/>
            <person name="Purvine S.O."/>
            <person name="Wright A.T."/>
            <person name="Boxma B."/>
            <person name="Van Alen T."/>
            <person name="Hackstein J.H."/>
            <person name="Baker S.E."/>
            <person name="Grigoriev I.V."/>
            <person name="O'Malley M.A."/>
        </authorList>
    </citation>
    <scope>NUCLEOTIDE SEQUENCE [LARGE SCALE GENOMIC DNA]</scope>
    <source>
        <strain evidence="4 5">G1</strain>
    </source>
</reference>
<feature type="domain" description="CFAP61 dimerisation" evidence="3">
    <location>
        <begin position="1074"/>
        <end position="1197"/>
    </location>
</feature>
<dbReference type="InterPro" id="IPR038884">
    <property type="entry name" value="CFAP61"/>
</dbReference>
<proteinExistence type="predicted"/>
<dbReference type="SUPFAM" id="SSF51905">
    <property type="entry name" value="FAD/NAD(P)-binding domain"/>
    <property type="match status" value="1"/>
</dbReference>
<dbReference type="OrthoDB" id="382863at2759"/>
<evidence type="ECO:0000259" key="3">
    <source>
        <dbReference type="Pfam" id="PF23150"/>
    </source>
</evidence>
<feature type="region of interest" description="Disordered" evidence="1">
    <location>
        <begin position="1220"/>
        <end position="1251"/>
    </location>
</feature>
<dbReference type="InterPro" id="IPR032151">
    <property type="entry name" value="CFAP61_N"/>
</dbReference>
<dbReference type="STRING" id="1754190.A0A1Y2DB31"/>
<evidence type="ECO:0000259" key="2">
    <source>
        <dbReference type="Pfam" id="PF16092"/>
    </source>
</evidence>
<evidence type="ECO:0000313" key="5">
    <source>
        <dbReference type="Proteomes" id="UP000193920"/>
    </source>
</evidence>
<gene>
    <name evidence="4" type="ORF">LY90DRAFT_701780</name>
</gene>
<dbReference type="Proteomes" id="UP000193920">
    <property type="component" value="Unassembled WGS sequence"/>
</dbReference>
<dbReference type="InterPro" id="IPR036188">
    <property type="entry name" value="FAD/NAD-bd_sf"/>
</dbReference>
<dbReference type="EMBL" id="MCOG01000073">
    <property type="protein sequence ID" value="ORY56473.1"/>
    <property type="molecule type" value="Genomic_DNA"/>
</dbReference>
<feature type="compositionally biased region" description="Low complexity" evidence="1">
    <location>
        <begin position="1220"/>
        <end position="1233"/>
    </location>
</feature>
<feature type="compositionally biased region" description="Basic and acidic residues" evidence="1">
    <location>
        <begin position="332"/>
        <end position="344"/>
    </location>
</feature>
<sequence length="1308" mass="152449">MSTITIRRASADDVEDIYKLIRKEDYSLNKLKLKYGTSNISYLIDTSAISIVGIDKNTHQIIGFISVSLSPYKKYLKCGDWINELPKHFDIKDCTPFNTMFLSCCVYEQEYSTDFLFYSLRQIYLTIPDLKYIGYLVSKDREIDKSLYGNVPPRSYNGSNYFNNKEKSHEPGSGDQKENSAIKAMSATKQRFFFNQCNSIEKDDPLQEILYSYSLWMCYRKDLVYILKIRKARVEDCDDLVPMFKNKNLLNDPDSIYYFSELLEAKDENLNTIVGEINSKIVGFMTMRSNIEYSELLDNFELDTYESIFNDMYEVDIDEDILRNFSSNDISNKSKKDSKSKSSQDGKISSDVNRSTSIMDNNKIMEQVENKLQSLVNIKDDGNEVVENIRDSTILSSDTGKEDFSDEMSKQEDNKTNSENMYIPSDSSDSIETITDLKKIVYIKNAICINLFYIDDCYTSYSNEFLKAAFNLYPDKEYCLISLPTQELHIPLLESMTAVDYREDANIRHSLYICHRDSTLNIINVRKGDKKDIEKIDQLIKDTPEYTTIMHKLKLSLLSSEDENNINENNESETNENENKENEKMSVYVAECLDMIVGFAILQSYDDPNVLIEQFNIEKYCTKENHQFSKDDEFILSYIIMSPIYENKSRYFLEEIMRQTDVNCLIHTFNEPLDFSTHKIISKEFVPVKRRKLIQFVDNKRDINEVADHLNYNISLITTNLLYEPRITINTRIVVIGASDTGTSFLETLIYKTHYLFNNLILVSSNDSYGSKDCPYAVDNMNYSVHDLEKINIENYVQFINNVVKTINREDKTIVLDSKEIIEYDYLIITTGLQFHPEVLDKKFSELQGIYSGSNIETCIEFIESLANTSTEQNYVVYGNDIQAFPILKALTENVQPEQIFFVVPNYDKNIRQWFDNRPLEKKILNFIDSLGVRILLNYQLVSFESQGNKLTDIILNSTIDENQKSVIIDKIDGFFYVDKKTTNIDIFNAINNSYLVFDGNLIIGSHFQTNDDYIFSAGPLTRYTSRYETLWNHSYYNSKECGKKLALTLLPIFEGNEKAINDIKKENEALISFNDLVATRSLLPGDLMYFHFDRPYLYNQTKAFRKTDKNYGRDLIIHNNNEVRKKNADIEYFHIHIDIFGFIQSVTYIGNENLFSENMLCLYGMHEKYLNRLISRFDEGIIPDFKKFFNEPWAQPLFHDRFRSYMKRLRADLMNPTPSSVPLLPLESSSSSVDKDDKDDKSGEEEEKPMDMSEILDKLYDYASRNEIVPDSERVKLYNSFDRSFDRKKVDNTVYRFLVESGFYNFP</sequence>
<feature type="region of interest" description="Disordered" evidence="1">
    <location>
        <begin position="158"/>
        <end position="180"/>
    </location>
</feature>
<protein>
    <submittedName>
        <fullName evidence="4">Uncharacterized protein</fullName>
    </submittedName>
</protein>
<organism evidence="4 5">
    <name type="scientific">Neocallimastix californiae</name>
    <dbReference type="NCBI Taxonomy" id="1754190"/>
    <lineage>
        <taxon>Eukaryota</taxon>
        <taxon>Fungi</taxon>
        <taxon>Fungi incertae sedis</taxon>
        <taxon>Chytridiomycota</taxon>
        <taxon>Chytridiomycota incertae sedis</taxon>
        <taxon>Neocallimastigomycetes</taxon>
        <taxon>Neocallimastigales</taxon>
        <taxon>Neocallimastigaceae</taxon>
        <taxon>Neocallimastix</taxon>
    </lineage>
</organism>
<feature type="compositionally biased region" description="Basic and acidic residues" evidence="1">
    <location>
        <begin position="164"/>
        <end position="180"/>
    </location>
</feature>